<dbReference type="Pfam" id="PF13639">
    <property type="entry name" value="zf-RING_2"/>
    <property type="match status" value="1"/>
</dbReference>
<keyword evidence="2" id="KW-0862">Zinc</keyword>
<evidence type="ECO:0000259" key="5">
    <source>
        <dbReference type="PROSITE" id="PS50089"/>
    </source>
</evidence>
<keyword evidence="1 3" id="KW-0479">Metal-binding</keyword>
<evidence type="ECO:0000313" key="7">
    <source>
        <dbReference type="RefSeq" id="XP_058975871.1"/>
    </source>
</evidence>
<dbReference type="Gene3D" id="3.30.40.10">
    <property type="entry name" value="Zinc/RING finger domain, C3HC4 (zinc finger)"/>
    <property type="match status" value="1"/>
</dbReference>
<sequence length="173" mass="19515">MVEGDDCRMLNECFHTFHRSCVEAHMSSSNECPVCKRSCELNELRDIVVQAKNVPVFKPNAPRGKGRGAMSKQYNTRSSSRNLFQDNPVFTQNQSRSTNHQNVSTQQQPHIQSNDQGNCNLSDFRYYAKVSFLDVGEYGLIDTAANSANPSSAINAAEIEKWSNLVSQRFFKI</sequence>
<dbReference type="GeneID" id="131801338"/>
<keyword evidence="1 3" id="KW-0863">Zinc-finger</keyword>
<reference evidence="7" key="1">
    <citation type="submission" date="2025-08" db="UniProtKB">
        <authorList>
            <consortium name="RefSeq"/>
        </authorList>
    </citation>
    <scope>IDENTIFICATION</scope>
    <source>
        <strain evidence="7">Aabys</strain>
        <tissue evidence="7">Whole body</tissue>
    </source>
</reference>
<evidence type="ECO:0000256" key="1">
    <source>
        <dbReference type="ARBA" id="ARBA00022771"/>
    </source>
</evidence>
<organism evidence="6 7">
    <name type="scientific">Musca domestica</name>
    <name type="common">House fly</name>
    <dbReference type="NCBI Taxonomy" id="7370"/>
    <lineage>
        <taxon>Eukaryota</taxon>
        <taxon>Metazoa</taxon>
        <taxon>Ecdysozoa</taxon>
        <taxon>Arthropoda</taxon>
        <taxon>Hexapoda</taxon>
        <taxon>Insecta</taxon>
        <taxon>Pterygota</taxon>
        <taxon>Neoptera</taxon>
        <taxon>Endopterygota</taxon>
        <taxon>Diptera</taxon>
        <taxon>Brachycera</taxon>
        <taxon>Muscomorpha</taxon>
        <taxon>Muscoidea</taxon>
        <taxon>Muscidae</taxon>
        <taxon>Musca</taxon>
    </lineage>
</organism>
<gene>
    <name evidence="7" type="primary">LOC131801338</name>
</gene>
<feature type="domain" description="RING-type" evidence="5">
    <location>
        <begin position="12"/>
        <end position="36"/>
    </location>
</feature>
<dbReference type="PROSITE" id="PS50089">
    <property type="entry name" value="ZF_RING_2"/>
    <property type="match status" value="1"/>
</dbReference>
<proteinExistence type="predicted"/>
<evidence type="ECO:0000256" key="4">
    <source>
        <dbReference type="SAM" id="MobiDB-lite"/>
    </source>
</evidence>
<keyword evidence="6" id="KW-1185">Reference proteome</keyword>
<dbReference type="Proteomes" id="UP001652621">
    <property type="component" value="Unplaced"/>
</dbReference>
<dbReference type="InterPro" id="IPR001841">
    <property type="entry name" value="Znf_RING"/>
</dbReference>
<dbReference type="RefSeq" id="XP_058975871.1">
    <property type="nucleotide sequence ID" value="XM_059119888.1"/>
</dbReference>
<protein>
    <submittedName>
        <fullName evidence="7">Uncharacterized protein LOC131801338</fullName>
    </submittedName>
</protein>
<feature type="region of interest" description="Disordered" evidence="4">
    <location>
        <begin position="59"/>
        <end position="115"/>
    </location>
</feature>
<name>A0ABM3UQQ4_MUSDO</name>
<feature type="compositionally biased region" description="Polar residues" evidence="4">
    <location>
        <begin position="72"/>
        <end position="115"/>
    </location>
</feature>
<accession>A0ABM3UQQ4</accession>
<dbReference type="InterPro" id="IPR013083">
    <property type="entry name" value="Znf_RING/FYVE/PHD"/>
</dbReference>
<evidence type="ECO:0000256" key="3">
    <source>
        <dbReference type="PROSITE-ProRule" id="PRU00175"/>
    </source>
</evidence>
<evidence type="ECO:0000256" key="2">
    <source>
        <dbReference type="ARBA" id="ARBA00022833"/>
    </source>
</evidence>
<dbReference type="SUPFAM" id="SSF57850">
    <property type="entry name" value="RING/U-box"/>
    <property type="match status" value="1"/>
</dbReference>
<evidence type="ECO:0000313" key="6">
    <source>
        <dbReference type="Proteomes" id="UP001652621"/>
    </source>
</evidence>